<dbReference type="CDD" id="cd00739">
    <property type="entry name" value="DHPS"/>
    <property type="match status" value="1"/>
</dbReference>
<dbReference type="Pfam" id="PF00809">
    <property type="entry name" value="Pterin_bind"/>
    <property type="match status" value="1"/>
</dbReference>
<accession>A0A346NCN5</accession>
<feature type="domain" description="Pterin-binding" evidence="15">
    <location>
        <begin position="12"/>
        <end position="260"/>
    </location>
</feature>
<comment type="catalytic activity">
    <reaction evidence="1">
        <text>(7,8-dihydropterin-6-yl)methyl diphosphate + 4-aminobenzoate = 7,8-dihydropteroate + diphosphate</text>
        <dbReference type="Rhea" id="RHEA:19949"/>
        <dbReference type="ChEBI" id="CHEBI:17836"/>
        <dbReference type="ChEBI" id="CHEBI:17839"/>
        <dbReference type="ChEBI" id="CHEBI:33019"/>
        <dbReference type="ChEBI" id="CHEBI:72950"/>
        <dbReference type="EC" id="2.5.1.15"/>
    </reaction>
</comment>
<dbReference type="FunFam" id="3.20.20.20:FF:000006">
    <property type="entry name" value="Dihydropteroate synthase"/>
    <property type="match status" value="1"/>
</dbReference>
<dbReference type="PANTHER" id="PTHR20941:SF1">
    <property type="entry name" value="FOLIC ACID SYNTHESIS PROTEIN FOL1"/>
    <property type="match status" value="1"/>
</dbReference>
<organism evidence="18 20">
    <name type="scientific">Streptococcus chenjunshii</name>
    <dbReference type="NCBI Taxonomy" id="2173853"/>
    <lineage>
        <taxon>Bacteria</taxon>
        <taxon>Bacillati</taxon>
        <taxon>Bacillota</taxon>
        <taxon>Bacilli</taxon>
        <taxon>Lactobacillales</taxon>
        <taxon>Streptococcaceae</taxon>
        <taxon>Streptococcus</taxon>
    </lineage>
</organism>
<evidence type="ECO:0000256" key="3">
    <source>
        <dbReference type="ARBA" id="ARBA00004763"/>
    </source>
</evidence>
<dbReference type="AlphaFoldDB" id="A0A372KMY1"/>
<dbReference type="Proteomes" id="UP000262901">
    <property type="component" value="Unassembled WGS sequence"/>
</dbReference>
<dbReference type="RefSeq" id="WP_116877616.1">
    <property type="nucleotide sequence ID" value="NZ_CP031733.1"/>
</dbReference>
<dbReference type="EMBL" id="CP031733">
    <property type="protein sequence ID" value="AXQ78780.1"/>
    <property type="molecule type" value="Genomic_DNA"/>
</dbReference>
<evidence type="ECO:0000256" key="8">
    <source>
        <dbReference type="ARBA" id="ARBA00022723"/>
    </source>
</evidence>
<evidence type="ECO:0000256" key="10">
    <source>
        <dbReference type="ARBA" id="ARBA00022909"/>
    </source>
</evidence>
<evidence type="ECO:0000313" key="18">
    <source>
        <dbReference type="EMBL" id="RFU53660.1"/>
    </source>
</evidence>
<comment type="similarity">
    <text evidence="4 14">Belongs to the DHPS family.</text>
</comment>
<keyword evidence="9 14" id="KW-0460">Magnesium</keyword>
<dbReference type="NCBIfam" id="TIGR01496">
    <property type="entry name" value="DHPS"/>
    <property type="match status" value="1"/>
</dbReference>
<evidence type="ECO:0000256" key="14">
    <source>
        <dbReference type="RuleBase" id="RU361205"/>
    </source>
</evidence>
<comment type="pathway">
    <text evidence="3 14">Cofactor biosynthesis; tetrahydrofolate biosynthesis; 7,8-dihydrofolate from 2-amino-4-hydroxy-6-hydroxymethyl-7,8-dihydropteridine diphosphate and 4-aminobenzoate: step 1/2.</text>
</comment>
<dbReference type="Proteomes" id="UP000246115">
    <property type="component" value="Chromosome"/>
</dbReference>
<evidence type="ECO:0000256" key="12">
    <source>
        <dbReference type="ARBA" id="ARBA00053449"/>
    </source>
</evidence>
<dbReference type="InterPro" id="IPR006390">
    <property type="entry name" value="DHP_synth_dom"/>
</dbReference>
<dbReference type="InterPro" id="IPR000489">
    <property type="entry name" value="Pterin-binding_dom"/>
</dbReference>
<dbReference type="KEGG" id="schj:DDV21_006625"/>
<dbReference type="SUPFAM" id="SSF51717">
    <property type="entry name" value="Dihydropteroate synthetase-like"/>
    <property type="match status" value="1"/>
</dbReference>
<keyword evidence="7 14" id="KW-0808">Transferase</keyword>
<keyword evidence="21" id="KW-1185">Reference proteome</keyword>
<evidence type="ECO:0000313" key="19">
    <source>
        <dbReference type="Proteomes" id="UP000246115"/>
    </source>
</evidence>
<dbReference type="PROSITE" id="PS50972">
    <property type="entry name" value="PTERIN_BINDING"/>
    <property type="match status" value="1"/>
</dbReference>
<keyword evidence="8 14" id="KW-0479">Metal-binding</keyword>
<evidence type="ECO:0000313" key="16">
    <source>
        <dbReference type="EMBL" id="AXQ78780.1"/>
    </source>
</evidence>
<dbReference type="GO" id="GO:0046872">
    <property type="term" value="F:metal ion binding"/>
    <property type="evidence" value="ECO:0007669"/>
    <property type="project" value="UniProtKB-KW"/>
</dbReference>
<dbReference type="InterPro" id="IPR045031">
    <property type="entry name" value="DHP_synth-like"/>
</dbReference>
<evidence type="ECO:0000256" key="11">
    <source>
        <dbReference type="ARBA" id="ARBA00030193"/>
    </source>
</evidence>
<evidence type="ECO:0000256" key="9">
    <source>
        <dbReference type="ARBA" id="ARBA00022842"/>
    </source>
</evidence>
<evidence type="ECO:0000259" key="15">
    <source>
        <dbReference type="PROSITE" id="PS50972"/>
    </source>
</evidence>
<accession>A0A372KMY1</accession>
<dbReference type="GO" id="GO:0046654">
    <property type="term" value="P:tetrahydrofolate biosynthetic process"/>
    <property type="evidence" value="ECO:0007669"/>
    <property type="project" value="UniProtKB-UniPathway"/>
</dbReference>
<comment type="function">
    <text evidence="12 14">Catalyzes the condensation of para-aminobenzoate (pABA) with 6-hydroxymethyl-7,8-dihydropterin diphosphate (DHPt-PP) to form 7,8-dihydropteroate (H2Pte), the immediate precursor of folate derivatives.</text>
</comment>
<evidence type="ECO:0000313" key="21">
    <source>
        <dbReference type="Proteomes" id="UP000264056"/>
    </source>
</evidence>
<dbReference type="PROSITE" id="PS00792">
    <property type="entry name" value="DHPS_1"/>
    <property type="match status" value="1"/>
</dbReference>
<name>A0A372KMY1_9STRE</name>
<dbReference type="UniPathway" id="UPA00077">
    <property type="reaction ID" value="UER00156"/>
</dbReference>
<sequence>MKIGCHKIAGEACIMGVLNVTPDSFSDGGDYLDIPAALEQVQKMLDAGAAVIDIGGESTRPGADFVTAAEEMSRVLPIIRAVKENFDCLVSIDSYKSETARAALEAGADILNDVWAGLYDSQMLPLAAQNNVPIILMHNQEKESYDNIIQDVCRFLADRAQAALAAGVLRENIWLDPGFGFAKNAEQNLELLRGLDQVCQLGYPVLFGVSRKRLVDHLLGGHTQPFERDAATAGLSAWAIQKGCRMVRVHNVEANRDIVTAISRLSFGIHNRES</sequence>
<comment type="cofactor">
    <cofactor evidence="2 14">
        <name>Mg(2+)</name>
        <dbReference type="ChEBI" id="CHEBI:18420"/>
    </cofactor>
</comment>
<reference evidence="16" key="4">
    <citation type="journal article" date="2019" name="Int. J. Syst. Evol. Microbiol.">
        <title>Streptococcus chenjunshii sp. nov. isolated from feces of Tibetan antelopes.</title>
        <authorList>
            <person name="Tian Z."/>
            <person name="Lu S."/>
            <person name="Jin D."/>
            <person name="Yang J."/>
            <person name="Pu J."/>
            <person name="Lai X.H."/>
            <person name="Bai X.N."/>
            <person name="Wu X.M."/>
            <person name="Li J."/>
            <person name="Wang S."/>
            <person name="Xu J."/>
        </authorList>
    </citation>
    <scope>NUCLEOTIDE SEQUENCE</scope>
    <source>
        <strain evidence="16">Z15</strain>
    </source>
</reference>
<dbReference type="EC" id="2.5.1.15" evidence="5 14"/>
<dbReference type="Proteomes" id="UP000264056">
    <property type="component" value="Unassembled WGS sequence"/>
</dbReference>
<gene>
    <name evidence="18" type="primary">folP</name>
    <name evidence="16" type="ORF">DDV21_006625</name>
    <name evidence="17" type="ORF">DDV22_02525</name>
    <name evidence="18" type="ORF">DDV23_02925</name>
</gene>
<evidence type="ECO:0000256" key="7">
    <source>
        <dbReference type="ARBA" id="ARBA00022679"/>
    </source>
</evidence>
<dbReference type="GO" id="GO:0004156">
    <property type="term" value="F:dihydropteroate synthase activity"/>
    <property type="evidence" value="ECO:0007669"/>
    <property type="project" value="UniProtKB-EC"/>
</dbReference>
<dbReference type="Gene3D" id="3.20.20.20">
    <property type="entry name" value="Dihydropteroate synthase-like"/>
    <property type="match status" value="1"/>
</dbReference>
<evidence type="ECO:0000256" key="5">
    <source>
        <dbReference type="ARBA" id="ARBA00012458"/>
    </source>
</evidence>
<reference evidence="19" key="3">
    <citation type="submission" date="2018-08" db="EMBL/GenBank/DDBJ databases">
        <title>Streptococcus chenjunshii sp. nov., isolated from stools sample of the Tibetan antelope in the Qinghai-Tibet plateau, China.</title>
        <authorList>
            <person name="Tian Z."/>
        </authorList>
    </citation>
    <scope>NUCLEOTIDE SEQUENCE [LARGE SCALE GENOMIC DNA]</scope>
    <source>
        <strain evidence="19">Z15</strain>
    </source>
</reference>
<keyword evidence="10 14" id="KW-0289">Folate biosynthesis</keyword>
<dbReference type="GO" id="GO:0046656">
    <property type="term" value="P:folic acid biosynthetic process"/>
    <property type="evidence" value="ECO:0007669"/>
    <property type="project" value="UniProtKB-KW"/>
</dbReference>
<evidence type="ECO:0000256" key="6">
    <source>
        <dbReference type="ARBA" id="ARBA00016919"/>
    </source>
</evidence>
<dbReference type="EMBL" id="QVQZ01000004">
    <property type="protein sequence ID" value="RFU53660.1"/>
    <property type="molecule type" value="Genomic_DNA"/>
</dbReference>
<comment type="subunit">
    <text evidence="13">Homodimer or homotrimer.</text>
</comment>
<evidence type="ECO:0000313" key="20">
    <source>
        <dbReference type="Proteomes" id="UP000262901"/>
    </source>
</evidence>
<dbReference type="InterPro" id="IPR011005">
    <property type="entry name" value="Dihydropteroate_synth-like_sf"/>
</dbReference>
<evidence type="ECO:0000256" key="1">
    <source>
        <dbReference type="ARBA" id="ARBA00000012"/>
    </source>
</evidence>
<dbReference type="GO" id="GO:0005829">
    <property type="term" value="C:cytosol"/>
    <property type="evidence" value="ECO:0007669"/>
    <property type="project" value="TreeGrafter"/>
</dbReference>
<proteinExistence type="inferred from homology"/>
<dbReference type="PROSITE" id="PS00793">
    <property type="entry name" value="DHPS_2"/>
    <property type="match status" value="1"/>
</dbReference>
<dbReference type="OrthoDB" id="9811744at2"/>
<evidence type="ECO:0000313" key="17">
    <source>
        <dbReference type="EMBL" id="RFU51541.1"/>
    </source>
</evidence>
<protein>
    <recommendedName>
        <fullName evidence="6 14">Dihydropteroate synthase</fullName>
        <shortName evidence="14">DHPS</shortName>
        <ecNumber evidence="5 14">2.5.1.15</ecNumber>
    </recommendedName>
    <alternativeName>
        <fullName evidence="11 14">Dihydropteroate pyrophosphorylase</fullName>
    </alternativeName>
</protein>
<evidence type="ECO:0000256" key="2">
    <source>
        <dbReference type="ARBA" id="ARBA00001946"/>
    </source>
</evidence>
<dbReference type="PANTHER" id="PTHR20941">
    <property type="entry name" value="FOLATE SYNTHESIS PROTEINS"/>
    <property type="match status" value="1"/>
</dbReference>
<evidence type="ECO:0000256" key="13">
    <source>
        <dbReference type="ARBA" id="ARBA00065774"/>
    </source>
</evidence>
<evidence type="ECO:0000256" key="4">
    <source>
        <dbReference type="ARBA" id="ARBA00009503"/>
    </source>
</evidence>
<reference evidence="18 20" key="2">
    <citation type="submission" date="2018-08" db="EMBL/GenBank/DDBJ databases">
        <title>Draft genome of Streptococcus sp. nov. Z1.</title>
        <authorList>
            <person name="Tian Z."/>
        </authorList>
    </citation>
    <scope>NUCLEOTIDE SEQUENCE [LARGE SCALE GENOMIC DNA]</scope>
    <source>
        <strain evidence="18">Z1</strain>
        <strain evidence="20">Z1(2018)</strain>
    </source>
</reference>
<dbReference type="EMBL" id="QVQY01000004">
    <property type="protein sequence ID" value="RFU51541.1"/>
    <property type="molecule type" value="Genomic_DNA"/>
</dbReference>
<reference evidence="17 21" key="1">
    <citation type="submission" date="2018-08" db="EMBL/GenBank/DDBJ databases">
        <title>Draft genome of Streptococcus sp .nov. Z2.</title>
        <authorList>
            <person name="Tian Z."/>
        </authorList>
    </citation>
    <scope>NUCLEOTIDE SEQUENCE [LARGE SCALE GENOMIC DNA]</scope>
    <source>
        <strain evidence="17 21">Z2</strain>
    </source>
</reference>